<dbReference type="Pfam" id="PF04186">
    <property type="entry name" value="FxsA"/>
    <property type="match status" value="1"/>
</dbReference>
<evidence type="ECO:0000256" key="1">
    <source>
        <dbReference type="SAM" id="MobiDB-lite"/>
    </source>
</evidence>
<gene>
    <name evidence="3" type="ORF">NAF29_02300</name>
</gene>
<dbReference type="Proteomes" id="UP001165393">
    <property type="component" value="Unassembled WGS sequence"/>
</dbReference>
<dbReference type="PANTHER" id="PTHR35335">
    <property type="entry name" value="UPF0716 PROTEIN FXSA"/>
    <property type="match status" value="1"/>
</dbReference>
<feature type="transmembrane region" description="Helical" evidence="2">
    <location>
        <begin position="26"/>
        <end position="46"/>
    </location>
</feature>
<evidence type="ECO:0000313" key="3">
    <source>
        <dbReference type="EMBL" id="MCM2678501.1"/>
    </source>
</evidence>
<evidence type="ECO:0000256" key="2">
    <source>
        <dbReference type="SAM" id="Phobius"/>
    </source>
</evidence>
<evidence type="ECO:0000313" key="4">
    <source>
        <dbReference type="Proteomes" id="UP001165393"/>
    </source>
</evidence>
<keyword evidence="2" id="KW-1133">Transmembrane helix</keyword>
<accession>A0AA41W4C6</accession>
<sequence length="150" mass="16198">MPFFILLVLLLPVIELTLLVQVGMQIGALTTVALTILTAVIGVSLVRSQGLSVMQRAQMNMASGQDSAPEVIEGAMLAFAGVCLLIPGFMTDAVGALLLLPPLRRQFAKSILSSRVIRFGNMGQRRGDTHTSGSTFDAEFERKDDHDRLN</sequence>
<dbReference type="EMBL" id="JAMQGP010000001">
    <property type="protein sequence ID" value="MCM2678501.1"/>
    <property type="molecule type" value="Genomic_DNA"/>
</dbReference>
<feature type="compositionally biased region" description="Basic and acidic residues" evidence="1">
    <location>
        <begin position="139"/>
        <end position="150"/>
    </location>
</feature>
<organism evidence="3 4">
    <name type="scientific">Echinimonas agarilytica</name>
    <dbReference type="NCBI Taxonomy" id="1215918"/>
    <lineage>
        <taxon>Bacteria</taxon>
        <taxon>Pseudomonadati</taxon>
        <taxon>Pseudomonadota</taxon>
        <taxon>Gammaproteobacteria</taxon>
        <taxon>Alteromonadales</taxon>
        <taxon>Echinimonadaceae</taxon>
        <taxon>Echinimonas</taxon>
    </lineage>
</organism>
<reference evidence="3 4" key="1">
    <citation type="journal article" date="2013" name="Antonie Van Leeuwenhoek">
        <title>Echinimonas agarilytica gen. nov., sp. nov., a new gammaproteobacterium isolated from the sea urchin Strongylocentrotus intermedius.</title>
        <authorList>
            <person name="Nedashkovskaya O.I."/>
            <person name="Stenkova A.M."/>
            <person name="Zhukova N.V."/>
            <person name="Van Trappen S."/>
            <person name="Lee J.S."/>
            <person name="Kim S.B."/>
        </authorList>
    </citation>
    <scope>NUCLEOTIDE SEQUENCE [LARGE SCALE GENOMIC DNA]</scope>
    <source>
        <strain evidence="3 4">KMM 6351</strain>
    </source>
</reference>
<dbReference type="PANTHER" id="PTHR35335:SF1">
    <property type="entry name" value="UPF0716 PROTEIN FXSA"/>
    <property type="match status" value="1"/>
</dbReference>
<dbReference type="RefSeq" id="WP_251259865.1">
    <property type="nucleotide sequence ID" value="NZ_JAMQGP010000001.1"/>
</dbReference>
<keyword evidence="2" id="KW-0812">Transmembrane</keyword>
<keyword evidence="4" id="KW-1185">Reference proteome</keyword>
<dbReference type="GO" id="GO:0016020">
    <property type="term" value="C:membrane"/>
    <property type="evidence" value="ECO:0007669"/>
    <property type="project" value="InterPro"/>
</dbReference>
<comment type="caution">
    <text evidence="3">The sequence shown here is derived from an EMBL/GenBank/DDBJ whole genome shotgun (WGS) entry which is preliminary data.</text>
</comment>
<proteinExistence type="predicted"/>
<feature type="region of interest" description="Disordered" evidence="1">
    <location>
        <begin position="123"/>
        <end position="150"/>
    </location>
</feature>
<feature type="transmembrane region" description="Helical" evidence="2">
    <location>
        <begin position="77"/>
        <end position="100"/>
    </location>
</feature>
<keyword evidence="2" id="KW-0472">Membrane</keyword>
<dbReference type="NCBIfam" id="NF008528">
    <property type="entry name" value="PRK11463.1-2"/>
    <property type="match status" value="1"/>
</dbReference>
<protein>
    <submittedName>
        <fullName evidence="3">FxsA family protein</fullName>
    </submittedName>
</protein>
<dbReference type="InterPro" id="IPR007313">
    <property type="entry name" value="FxsA"/>
</dbReference>
<name>A0AA41W4C6_9GAMM</name>
<dbReference type="AlphaFoldDB" id="A0AA41W4C6"/>